<dbReference type="SUPFAM" id="SSF56784">
    <property type="entry name" value="HAD-like"/>
    <property type="match status" value="1"/>
</dbReference>
<sequence length="213" mass="23740">MESKRKLGQGTLSFAPLKVARTDDAGPTANEPINKTQKWTTIGDSLIARTGGKPSTKIAAFDLDGTLVNTKSGAKFALNGNDFVLFNENVKPKLQELHEDGFKLVIFSNQNGIKKAISGKKAMETKSRIDNFSKEVQVPIQAFCATQKDEYRKPEVGMWKYMLRHNNEGLEPDMDCVFFVGDAAGRPADFSDSDKEFAKRIGVKFYTPEEFFK</sequence>
<dbReference type="EMBL" id="LGRX02002687">
    <property type="protein sequence ID" value="KAK3283671.1"/>
    <property type="molecule type" value="Genomic_DNA"/>
</dbReference>
<dbReference type="InterPro" id="IPR006549">
    <property type="entry name" value="HAD-SF_hydro_IIIA"/>
</dbReference>
<dbReference type="GO" id="GO:0006281">
    <property type="term" value="P:DNA repair"/>
    <property type="evidence" value="ECO:0007669"/>
    <property type="project" value="TreeGrafter"/>
</dbReference>
<accession>A0AAE0GUH6</accession>
<name>A0AAE0GUH6_9CHLO</name>
<dbReference type="GO" id="GO:0046403">
    <property type="term" value="F:polynucleotide 3'-phosphatase activity"/>
    <property type="evidence" value="ECO:0007669"/>
    <property type="project" value="TreeGrafter"/>
</dbReference>
<evidence type="ECO:0000313" key="2">
    <source>
        <dbReference type="Proteomes" id="UP001190700"/>
    </source>
</evidence>
<comment type="caution">
    <text evidence="1">The sequence shown here is derived from an EMBL/GenBank/DDBJ whole genome shotgun (WGS) entry which is preliminary data.</text>
</comment>
<dbReference type="PANTHER" id="PTHR12083:SF9">
    <property type="entry name" value="BIFUNCTIONAL POLYNUCLEOTIDE PHOSPHATASE_KINASE"/>
    <property type="match status" value="1"/>
</dbReference>
<dbReference type="Pfam" id="PF08645">
    <property type="entry name" value="PNK3P"/>
    <property type="match status" value="1"/>
</dbReference>
<organism evidence="1 2">
    <name type="scientific">Cymbomonas tetramitiformis</name>
    <dbReference type="NCBI Taxonomy" id="36881"/>
    <lineage>
        <taxon>Eukaryota</taxon>
        <taxon>Viridiplantae</taxon>
        <taxon>Chlorophyta</taxon>
        <taxon>Pyramimonadophyceae</taxon>
        <taxon>Pyramimonadales</taxon>
        <taxon>Pyramimonadaceae</taxon>
        <taxon>Cymbomonas</taxon>
    </lineage>
</organism>
<gene>
    <name evidence="1" type="ORF">CYMTET_8641</name>
</gene>
<dbReference type="AlphaFoldDB" id="A0AAE0GUH6"/>
<dbReference type="NCBIfam" id="TIGR01662">
    <property type="entry name" value="HAD-SF-IIIA"/>
    <property type="match status" value="1"/>
</dbReference>
<dbReference type="PANTHER" id="PTHR12083">
    <property type="entry name" value="BIFUNCTIONAL POLYNUCLEOTIDE PHOSPHATASE/KINASE"/>
    <property type="match status" value="1"/>
</dbReference>
<dbReference type="InterPro" id="IPR006551">
    <property type="entry name" value="Polynucleotide_phosphatase"/>
</dbReference>
<dbReference type="CDD" id="cd01625">
    <property type="entry name" value="HAD_PNP"/>
    <property type="match status" value="1"/>
</dbReference>
<dbReference type="NCBIfam" id="TIGR01664">
    <property type="entry name" value="DNA-3'-Pase"/>
    <property type="match status" value="1"/>
</dbReference>
<dbReference type="InterPro" id="IPR023214">
    <property type="entry name" value="HAD_sf"/>
</dbReference>
<protein>
    <submittedName>
        <fullName evidence="1">Uncharacterized protein</fullName>
    </submittedName>
</protein>
<dbReference type="InterPro" id="IPR036412">
    <property type="entry name" value="HAD-like_sf"/>
</dbReference>
<dbReference type="Gene3D" id="3.40.50.1000">
    <property type="entry name" value="HAD superfamily/HAD-like"/>
    <property type="match status" value="1"/>
</dbReference>
<reference evidence="1 2" key="1">
    <citation type="journal article" date="2015" name="Genome Biol. Evol.">
        <title>Comparative Genomics of a Bacterivorous Green Alga Reveals Evolutionary Causalities and Consequences of Phago-Mixotrophic Mode of Nutrition.</title>
        <authorList>
            <person name="Burns J.A."/>
            <person name="Paasch A."/>
            <person name="Narechania A."/>
            <person name="Kim E."/>
        </authorList>
    </citation>
    <scope>NUCLEOTIDE SEQUENCE [LARGE SCALE GENOMIC DNA]</scope>
    <source>
        <strain evidence="1 2">PLY_AMNH</strain>
    </source>
</reference>
<dbReference type="InterPro" id="IPR013954">
    <property type="entry name" value="PNK3P"/>
</dbReference>
<dbReference type="Proteomes" id="UP001190700">
    <property type="component" value="Unassembled WGS sequence"/>
</dbReference>
<keyword evidence="2" id="KW-1185">Reference proteome</keyword>
<evidence type="ECO:0000313" key="1">
    <source>
        <dbReference type="EMBL" id="KAK3283671.1"/>
    </source>
</evidence>
<dbReference type="GO" id="GO:0003690">
    <property type="term" value="F:double-stranded DNA binding"/>
    <property type="evidence" value="ECO:0007669"/>
    <property type="project" value="TreeGrafter"/>
</dbReference>
<dbReference type="GO" id="GO:0046404">
    <property type="term" value="F:ATP-dependent polydeoxyribonucleotide 5'-hydroxyl-kinase activity"/>
    <property type="evidence" value="ECO:0007669"/>
    <property type="project" value="TreeGrafter"/>
</dbReference>
<dbReference type="PROSITE" id="PS01228">
    <property type="entry name" value="COF_1"/>
    <property type="match status" value="1"/>
</dbReference>
<proteinExistence type="predicted"/>